<reference evidence="2 3" key="1">
    <citation type="submission" date="2020-08" db="EMBL/GenBank/DDBJ databases">
        <title>Genomic Encyclopedia of Type Strains, Phase IV (KMG-IV): sequencing the most valuable type-strain genomes for metagenomic binning, comparative biology and taxonomic classification.</title>
        <authorList>
            <person name="Goeker M."/>
        </authorList>
    </citation>
    <scope>NUCLEOTIDE SEQUENCE [LARGE SCALE GENOMIC DNA]</scope>
    <source>
        <strain evidence="2 3">DSM 17454</strain>
    </source>
</reference>
<dbReference type="Pfam" id="PF07076">
    <property type="entry name" value="DUF1344"/>
    <property type="match status" value="1"/>
</dbReference>
<evidence type="ECO:0008006" key="4">
    <source>
        <dbReference type="Google" id="ProtNLM"/>
    </source>
</evidence>
<gene>
    <name evidence="2" type="ORF">HNQ96_005828</name>
</gene>
<comment type="caution">
    <text evidence="2">The sequence shown here is derived from an EMBL/GenBank/DDBJ whole genome shotgun (WGS) entry which is preliminary data.</text>
</comment>
<dbReference type="RefSeq" id="WP_184773718.1">
    <property type="nucleotide sequence ID" value="NZ_JACHGI010000020.1"/>
</dbReference>
<evidence type="ECO:0000313" key="2">
    <source>
        <dbReference type="EMBL" id="MBB6469934.1"/>
    </source>
</evidence>
<dbReference type="EMBL" id="JACHGI010000020">
    <property type="protein sequence ID" value="MBB6469934.1"/>
    <property type="molecule type" value="Genomic_DNA"/>
</dbReference>
<sequence>MQKVLIALGVIALTSAAALASATEGVVKEYIKHTKIIKLEDGNSYAVPFEVAVPSELVPGSKVLITLDDRDSRKVTGVRVSPK</sequence>
<evidence type="ECO:0000313" key="3">
    <source>
        <dbReference type="Proteomes" id="UP000532373"/>
    </source>
</evidence>
<keyword evidence="1" id="KW-0732">Signal</keyword>
<dbReference type="Proteomes" id="UP000532373">
    <property type="component" value="Unassembled WGS sequence"/>
</dbReference>
<name>A0A8E1WL29_9HYPH</name>
<protein>
    <recommendedName>
        <fullName evidence="4">DUF1344 domain-containing protein</fullName>
    </recommendedName>
</protein>
<feature type="chain" id="PRO_5034513978" description="DUF1344 domain-containing protein" evidence="1">
    <location>
        <begin position="21"/>
        <end position="83"/>
    </location>
</feature>
<dbReference type="AlphaFoldDB" id="A0A8E1WL29"/>
<evidence type="ECO:0000256" key="1">
    <source>
        <dbReference type="SAM" id="SignalP"/>
    </source>
</evidence>
<dbReference type="InterPro" id="IPR009780">
    <property type="entry name" value="DUF1344"/>
</dbReference>
<proteinExistence type="predicted"/>
<feature type="signal peptide" evidence="1">
    <location>
        <begin position="1"/>
        <end position="20"/>
    </location>
</feature>
<accession>A0A8E1WL29</accession>
<organism evidence="2 3">
    <name type="scientific">Aminobacter carboxidus</name>
    <dbReference type="NCBI Taxonomy" id="376165"/>
    <lineage>
        <taxon>Bacteria</taxon>
        <taxon>Pseudomonadati</taxon>
        <taxon>Pseudomonadota</taxon>
        <taxon>Alphaproteobacteria</taxon>
        <taxon>Hyphomicrobiales</taxon>
        <taxon>Phyllobacteriaceae</taxon>
        <taxon>Aminobacter</taxon>
    </lineage>
</organism>